<evidence type="ECO:0000259" key="17">
    <source>
        <dbReference type="Pfam" id="PF00697"/>
    </source>
</evidence>
<comment type="pathway">
    <text evidence="3 15">Amino-acid biosynthesis; L-tryptophan biosynthesis; L-tryptophan from chorismate: step 3/5.</text>
</comment>
<dbReference type="EC" id="5.3.1.24" evidence="15"/>
<keyword evidence="8" id="KW-0210">Decarboxylase</keyword>
<accession>A0ABU9U9M5</accession>
<dbReference type="InterPro" id="IPR001468">
    <property type="entry name" value="Indole-3-GlycerolPSynthase_CS"/>
</dbReference>
<comment type="similarity">
    <text evidence="6">In the C-terminal section; belongs to the TrpF family.</text>
</comment>
<evidence type="ECO:0000259" key="16">
    <source>
        <dbReference type="Pfam" id="PF00218"/>
    </source>
</evidence>
<dbReference type="InterPro" id="IPR013798">
    <property type="entry name" value="Indole-3-glycerol_P_synth_dom"/>
</dbReference>
<protein>
    <recommendedName>
        <fullName evidence="15">N-(5'-phosphoribosyl)anthranilate isomerase</fullName>
        <shortName evidence="15">PRAI</shortName>
        <ecNumber evidence="15">5.3.1.24</ecNumber>
    </recommendedName>
</protein>
<keyword evidence="7 15" id="KW-0028">Amino-acid biosynthesis</keyword>
<dbReference type="GO" id="GO:0016853">
    <property type="term" value="F:isomerase activity"/>
    <property type="evidence" value="ECO:0007669"/>
    <property type="project" value="UniProtKB-KW"/>
</dbReference>
<dbReference type="PANTHER" id="PTHR22854:SF2">
    <property type="entry name" value="INDOLE-3-GLYCEROL-PHOSPHATE SYNTHASE"/>
    <property type="match status" value="1"/>
</dbReference>
<comment type="pathway">
    <text evidence="4">Amino-acid biosynthesis; L-tryptophan biosynthesis; L-tryptophan from chorismate: step 4/5.</text>
</comment>
<dbReference type="CDD" id="cd00405">
    <property type="entry name" value="PRAI"/>
    <property type="match status" value="1"/>
</dbReference>
<reference evidence="18 19" key="1">
    <citation type="submission" date="2024-03" db="EMBL/GenBank/DDBJ databases">
        <title>Ignisphaera cupida sp. nov., a hyperthermophilic hydrolytic archaeon from a hot spring of Kamchatka, and proposal of Ignisphaeraceae fam. nov.</title>
        <authorList>
            <person name="Podosokorskaya O.A."/>
            <person name="Elcheninov A.G."/>
            <person name="Maltseva A.I."/>
            <person name="Zayulina K.S."/>
            <person name="Novikov A."/>
            <person name="Merkel A.Y."/>
        </authorList>
    </citation>
    <scope>NUCLEOTIDE SEQUENCE [LARGE SCALE GENOMIC DNA]</scope>
    <source>
        <strain evidence="18 19">38H-sp</strain>
    </source>
</reference>
<dbReference type="Gene3D" id="3.20.20.70">
    <property type="entry name" value="Aldolase class I"/>
    <property type="match status" value="2"/>
</dbReference>
<evidence type="ECO:0000256" key="1">
    <source>
        <dbReference type="ARBA" id="ARBA00001164"/>
    </source>
</evidence>
<gene>
    <name evidence="15" type="primary">trpF</name>
    <name evidence="18" type="ORF">WKV44_02270</name>
</gene>
<evidence type="ECO:0000256" key="9">
    <source>
        <dbReference type="ARBA" id="ARBA00022822"/>
    </source>
</evidence>
<name>A0ABU9U9M5_9SPIR</name>
<evidence type="ECO:0000256" key="13">
    <source>
        <dbReference type="ARBA" id="ARBA00023268"/>
    </source>
</evidence>
<organism evidence="18 19">
    <name type="scientific">Rarispira pelagica</name>
    <dbReference type="NCBI Taxonomy" id="3141764"/>
    <lineage>
        <taxon>Bacteria</taxon>
        <taxon>Pseudomonadati</taxon>
        <taxon>Spirochaetota</taxon>
        <taxon>Spirochaetia</taxon>
        <taxon>Winmispirales</taxon>
        <taxon>Winmispiraceae</taxon>
        <taxon>Rarispira</taxon>
    </lineage>
</organism>
<keyword evidence="9 15" id="KW-0822">Tryptophan biosynthesis</keyword>
<dbReference type="PROSITE" id="PS00614">
    <property type="entry name" value="IGPS"/>
    <property type="match status" value="1"/>
</dbReference>
<evidence type="ECO:0000256" key="15">
    <source>
        <dbReference type="HAMAP-Rule" id="MF_00135"/>
    </source>
</evidence>
<feature type="domain" description="N-(5'phosphoribosyl) anthranilate isomerase (PRAI)" evidence="17">
    <location>
        <begin position="290"/>
        <end position="483"/>
    </location>
</feature>
<evidence type="ECO:0000256" key="12">
    <source>
        <dbReference type="ARBA" id="ARBA00023239"/>
    </source>
</evidence>
<feature type="domain" description="Indole-3-glycerol phosphate synthase" evidence="16">
    <location>
        <begin position="55"/>
        <end position="253"/>
    </location>
</feature>
<dbReference type="SUPFAM" id="SSF51366">
    <property type="entry name" value="Ribulose-phoshate binding barrel"/>
    <property type="match status" value="2"/>
</dbReference>
<comment type="catalytic activity">
    <reaction evidence="1 15">
        <text>N-(5-phospho-beta-D-ribosyl)anthranilate = 1-(2-carboxyphenylamino)-1-deoxy-D-ribulose 5-phosphate</text>
        <dbReference type="Rhea" id="RHEA:21540"/>
        <dbReference type="ChEBI" id="CHEBI:18277"/>
        <dbReference type="ChEBI" id="CHEBI:58613"/>
        <dbReference type="EC" id="5.3.1.24"/>
    </reaction>
</comment>
<dbReference type="RefSeq" id="WP_420068808.1">
    <property type="nucleotide sequence ID" value="NZ_JBCHKQ010000001.1"/>
</dbReference>
<dbReference type="CDD" id="cd00331">
    <property type="entry name" value="IGPS"/>
    <property type="match status" value="1"/>
</dbReference>
<comment type="function">
    <text evidence="14">Bifunctional enzyme that catalyzes two sequential steps of tryptophan biosynthetic pathway. The first reaction is catalyzed by the isomerase, coded by the TrpF domain; the second reaction is catalyzed by the synthase, coded by the TrpC domain.</text>
</comment>
<evidence type="ECO:0000256" key="4">
    <source>
        <dbReference type="ARBA" id="ARBA00004696"/>
    </source>
</evidence>
<evidence type="ECO:0000313" key="18">
    <source>
        <dbReference type="EMBL" id="MEM5947359.1"/>
    </source>
</evidence>
<evidence type="ECO:0000256" key="11">
    <source>
        <dbReference type="ARBA" id="ARBA00023235"/>
    </source>
</evidence>
<keyword evidence="12" id="KW-0456">Lyase</keyword>
<dbReference type="Proteomes" id="UP001466331">
    <property type="component" value="Unassembled WGS sequence"/>
</dbReference>
<evidence type="ECO:0000313" key="19">
    <source>
        <dbReference type="Proteomes" id="UP001466331"/>
    </source>
</evidence>
<evidence type="ECO:0000256" key="5">
    <source>
        <dbReference type="ARBA" id="ARBA00007902"/>
    </source>
</evidence>
<dbReference type="PANTHER" id="PTHR22854">
    <property type="entry name" value="TRYPTOPHAN BIOSYNTHESIS PROTEIN"/>
    <property type="match status" value="1"/>
</dbReference>
<evidence type="ECO:0000256" key="8">
    <source>
        <dbReference type="ARBA" id="ARBA00022793"/>
    </source>
</evidence>
<evidence type="ECO:0000256" key="7">
    <source>
        <dbReference type="ARBA" id="ARBA00022605"/>
    </source>
</evidence>
<comment type="catalytic activity">
    <reaction evidence="2">
        <text>1-(2-carboxyphenylamino)-1-deoxy-D-ribulose 5-phosphate + H(+) = (1S,2R)-1-C-(indol-3-yl)glycerol 3-phosphate + CO2 + H2O</text>
        <dbReference type="Rhea" id="RHEA:23476"/>
        <dbReference type="ChEBI" id="CHEBI:15377"/>
        <dbReference type="ChEBI" id="CHEBI:15378"/>
        <dbReference type="ChEBI" id="CHEBI:16526"/>
        <dbReference type="ChEBI" id="CHEBI:58613"/>
        <dbReference type="ChEBI" id="CHEBI:58866"/>
        <dbReference type="EC" id="4.1.1.48"/>
    </reaction>
</comment>
<dbReference type="Pfam" id="PF00697">
    <property type="entry name" value="PRAI"/>
    <property type="match status" value="1"/>
</dbReference>
<evidence type="ECO:0000256" key="6">
    <source>
        <dbReference type="ARBA" id="ARBA00009847"/>
    </source>
</evidence>
<proteinExistence type="inferred from homology"/>
<dbReference type="InterPro" id="IPR013785">
    <property type="entry name" value="Aldolase_TIM"/>
</dbReference>
<evidence type="ECO:0000256" key="3">
    <source>
        <dbReference type="ARBA" id="ARBA00004664"/>
    </source>
</evidence>
<keyword evidence="11 15" id="KW-0413">Isomerase</keyword>
<comment type="caution">
    <text evidence="18">The sequence shown here is derived from an EMBL/GenBank/DDBJ whole genome shotgun (WGS) entry which is preliminary data.</text>
</comment>
<sequence>MQKIKTDSDIGIKEDILKKIIYDRIKRIDRYGHTQGLTIPDKRQYPVIPFGRAPFIITEIKRCSPSRGNIAGGMDIYLQAEKYVKQGSRNISVLTEEQYFGGSLSDLMTIKARFPQISILRKDFLLDEADVDVSYRAGADAVLLIAGILDDVTLRLMYDKTKELGIAALVEVHSLEELERISVLEPEFVGINSRDLVSFNVDILTPVKLRRHISWDARVVFESGLWEFYHAYFASSSGAAGILVGEALMREPERFEGLAAGLSAGQRTRAEGQSFWQYLMVRLEKHRPLVKICGLTREEDVAFADRLGADLLGFVLADSPRRVNRDFLSTIGRTQAKKIGVVVEGQGISIEDAVALVKDGLLDALQFHGDEPKERLMSLDIPWYKAARIEDVSDMDSALAYNSPRLLIDAKSEHAYGGTGKSIDDSLIDYAKTKTSLWIAGGLSPDNIKNIVRKYNPELVDVSSGVEESPGKKDKAKLKQFFEELFDAAL</sequence>
<keyword evidence="10 15" id="KW-0057">Aromatic amino acid biosynthesis</keyword>
<dbReference type="InterPro" id="IPR001240">
    <property type="entry name" value="PRAI_dom"/>
</dbReference>
<dbReference type="InterPro" id="IPR045186">
    <property type="entry name" value="Indole-3-glycerol_P_synth"/>
</dbReference>
<keyword evidence="13" id="KW-0511">Multifunctional enzyme</keyword>
<keyword evidence="19" id="KW-1185">Reference proteome</keyword>
<evidence type="ECO:0000256" key="10">
    <source>
        <dbReference type="ARBA" id="ARBA00023141"/>
    </source>
</evidence>
<dbReference type="Pfam" id="PF00218">
    <property type="entry name" value="IGPS"/>
    <property type="match status" value="1"/>
</dbReference>
<dbReference type="HAMAP" id="MF_00135">
    <property type="entry name" value="PRAI"/>
    <property type="match status" value="1"/>
</dbReference>
<comment type="similarity">
    <text evidence="5">In the N-terminal section; belongs to the TrpC family.</text>
</comment>
<comment type="similarity">
    <text evidence="15">Belongs to the TrpF family.</text>
</comment>
<dbReference type="InterPro" id="IPR011060">
    <property type="entry name" value="RibuloseP-bd_barrel"/>
</dbReference>
<evidence type="ECO:0000256" key="2">
    <source>
        <dbReference type="ARBA" id="ARBA00001633"/>
    </source>
</evidence>
<evidence type="ECO:0000256" key="14">
    <source>
        <dbReference type="ARBA" id="ARBA00025592"/>
    </source>
</evidence>
<dbReference type="EMBL" id="JBCHKQ010000001">
    <property type="protein sequence ID" value="MEM5947359.1"/>
    <property type="molecule type" value="Genomic_DNA"/>
</dbReference>